<feature type="region of interest" description="Disordered" evidence="1">
    <location>
        <begin position="49"/>
        <end position="86"/>
    </location>
</feature>
<sequence length="425" mass="45347">MRASFRYSLALALSGALGLPGRAAWAQAGADNAGEHGVATYYLAPASAGGAGQPATQEAPVAPAAPAQTEPAAQYQSDAQPATLPPIEQRRRFARRLRVRQPGQAFSLDTRYGKVRVNAWSRPEIKVEAELIARAETPATAAALLDGLGVQWLDYDAHTGGPAVATQFGPGLKGKCSGGCRYEVNYTVWLPATTALRISTSFAAVTLAGDWQGPVQLAVNYGSLRTDRLLGAGSTVRIANGDATLPFVRQAALEADYARLRVDEGEQLTLRTNYADVDLRTVQDLVVHSKYGDVALGSVRNLRGSSGYSRFSVAKLSEGLDMAVRYCPDFEVRDMGANFKRVTLDGDNSTIRLGFAEATPGFRFDVSTEQGQLLVDKKLVHILQQGENQPGIADVLGVYGGGRVPGPRAGNVNIRVRNGTVRFSK</sequence>
<evidence type="ECO:0000256" key="1">
    <source>
        <dbReference type="SAM" id="MobiDB-lite"/>
    </source>
</evidence>
<evidence type="ECO:0000256" key="2">
    <source>
        <dbReference type="SAM" id="SignalP"/>
    </source>
</evidence>
<feature type="signal peptide" evidence="2">
    <location>
        <begin position="1"/>
        <end position="26"/>
    </location>
</feature>
<evidence type="ECO:0000313" key="3">
    <source>
        <dbReference type="EMBL" id="NML67202.1"/>
    </source>
</evidence>
<accession>A0A7Y0AHC1</accession>
<gene>
    <name evidence="3" type="ORF">HHL22_18510</name>
</gene>
<reference evidence="3 4" key="1">
    <citation type="submission" date="2020-04" db="EMBL/GenBank/DDBJ databases">
        <title>Hymenobacter polaris sp. nov., isolated from Arctic soil.</title>
        <authorList>
            <person name="Dahal R.H."/>
        </authorList>
    </citation>
    <scope>NUCLEOTIDE SEQUENCE [LARGE SCALE GENOMIC DNA]</scope>
    <source>
        <strain evidence="3 4">RP-2-7</strain>
    </source>
</reference>
<proteinExistence type="predicted"/>
<keyword evidence="2" id="KW-0732">Signal</keyword>
<evidence type="ECO:0000313" key="4">
    <source>
        <dbReference type="Proteomes" id="UP000559626"/>
    </source>
</evidence>
<organism evidence="3 4">
    <name type="scientific">Hymenobacter polaris</name>
    <dbReference type="NCBI Taxonomy" id="2682546"/>
    <lineage>
        <taxon>Bacteria</taxon>
        <taxon>Pseudomonadati</taxon>
        <taxon>Bacteroidota</taxon>
        <taxon>Cytophagia</taxon>
        <taxon>Cytophagales</taxon>
        <taxon>Hymenobacteraceae</taxon>
        <taxon>Hymenobacter</taxon>
    </lineage>
</organism>
<dbReference type="Proteomes" id="UP000559626">
    <property type="component" value="Unassembled WGS sequence"/>
</dbReference>
<comment type="caution">
    <text evidence="3">The sequence shown here is derived from an EMBL/GenBank/DDBJ whole genome shotgun (WGS) entry which is preliminary data.</text>
</comment>
<feature type="compositionally biased region" description="Low complexity" evidence="1">
    <location>
        <begin position="49"/>
        <end position="76"/>
    </location>
</feature>
<dbReference type="RefSeq" id="WP_169532884.1">
    <property type="nucleotide sequence ID" value="NZ_JABBGH010000003.1"/>
</dbReference>
<dbReference type="EMBL" id="JABBGH010000003">
    <property type="protein sequence ID" value="NML67202.1"/>
    <property type="molecule type" value="Genomic_DNA"/>
</dbReference>
<protein>
    <recommendedName>
        <fullName evidence="5">Adhesin domain-containing protein</fullName>
    </recommendedName>
</protein>
<keyword evidence="4" id="KW-1185">Reference proteome</keyword>
<name>A0A7Y0AHC1_9BACT</name>
<dbReference type="AlphaFoldDB" id="A0A7Y0AHC1"/>
<feature type="chain" id="PRO_5031481025" description="Adhesin domain-containing protein" evidence="2">
    <location>
        <begin position="27"/>
        <end position="425"/>
    </location>
</feature>
<evidence type="ECO:0008006" key="5">
    <source>
        <dbReference type="Google" id="ProtNLM"/>
    </source>
</evidence>